<proteinExistence type="predicted"/>
<accession>A0AA40A068</accession>
<dbReference type="AlphaFoldDB" id="A0AA40A068"/>
<dbReference type="Proteomes" id="UP001172101">
    <property type="component" value="Unassembled WGS sequence"/>
</dbReference>
<comment type="caution">
    <text evidence="2">The sequence shown here is derived from an EMBL/GenBank/DDBJ whole genome shotgun (WGS) entry which is preliminary data.</text>
</comment>
<organism evidence="2 3">
    <name type="scientific">Lasiosphaeria miniovina</name>
    <dbReference type="NCBI Taxonomy" id="1954250"/>
    <lineage>
        <taxon>Eukaryota</taxon>
        <taxon>Fungi</taxon>
        <taxon>Dikarya</taxon>
        <taxon>Ascomycota</taxon>
        <taxon>Pezizomycotina</taxon>
        <taxon>Sordariomycetes</taxon>
        <taxon>Sordariomycetidae</taxon>
        <taxon>Sordariales</taxon>
        <taxon>Lasiosphaeriaceae</taxon>
        <taxon>Lasiosphaeria</taxon>
    </lineage>
</organism>
<evidence type="ECO:0000313" key="3">
    <source>
        <dbReference type="Proteomes" id="UP001172101"/>
    </source>
</evidence>
<protein>
    <submittedName>
        <fullName evidence="2">Uncharacterized protein</fullName>
    </submittedName>
</protein>
<reference evidence="2" key="1">
    <citation type="submission" date="2023-06" db="EMBL/GenBank/DDBJ databases">
        <title>Genome-scale phylogeny and comparative genomics of the fungal order Sordariales.</title>
        <authorList>
            <consortium name="Lawrence Berkeley National Laboratory"/>
            <person name="Hensen N."/>
            <person name="Bonometti L."/>
            <person name="Westerberg I."/>
            <person name="Brannstrom I.O."/>
            <person name="Guillou S."/>
            <person name="Cros-Aarteil S."/>
            <person name="Calhoun S."/>
            <person name="Haridas S."/>
            <person name="Kuo A."/>
            <person name="Mondo S."/>
            <person name="Pangilinan J."/>
            <person name="Riley R."/>
            <person name="LaButti K."/>
            <person name="Andreopoulos B."/>
            <person name="Lipzen A."/>
            <person name="Chen C."/>
            <person name="Yanf M."/>
            <person name="Daum C."/>
            <person name="Ng V."/>
            <person name="Clum A."/>
            <person name="Steindorff A."/>
            <person name="Ohm R."/>
            <person name="Martin F."/>
            <person name="Silar P."/>
            <person name="Natvig D."/>
            <person name="Lalanne C."/>
            <person name="Gautier V."/>
            <person name="Ament-velasquez S.L."/>
            <person name="Kruys A."/>
            <person name="Hutchinson M.I."/>
            <person name="Powell A.J."/>
            <person name="Barry K."/>
            <person name="Miller A.N."/>
            <person name="Grigoriev I.V."/>
            <person name="Debuchy R."/>
            <person name="Gladieux P."/>
            <person name="Thoren M.H."/>
            <person name="Johannesson H."/>
        </authorList>
    </citation>
    <scope>NUCLEOTIDE SEQUENCE</scope>
    <source>
        <strain evidence="2">SMH2392-1A</strain>
    </source>
</reference>
<feature type="compositionally biased region" description="Polar residues" evidence="1">
    <location>
        <begin position="77"/>
        <end position="86"/>
    </location>
</feature>
<keyword evidence="3" id="KW-1185">Reference proteome</keyword>
<name>A0AA40A068_9PEZI</name>
<gene>
    <name evidence="2" type="ORF">B0T26DRAFT_728484</name>
</gene>
<evidence type="ECO:0000313" key="2">
    <source>
        <dbReference type="EMBL" id="KAK0706891.1"/>
    </source>
</evidence>
<evidence type="ECO:0000256" key="1">
    <source>
        <dbReference type="SAM" id="MobiDB-lite"/>
    </source>
</evidence>
<feature type="region of interest" description="Disordered" evidence="1">
    <location>
        <begin position="64"/>
        <end position="86"/>
    </location>
</feature>
<dbReference type="RefSeq" id="XP_060291985.1">
    <property type="nucleotide sequence ID" value="XM_060442900.1"/>
</dbReference>
<dbReference type="GeneID" id="85326170"/>
<sequence>MSRQVSEKRRPPIGSTVCYGLQAEHHSMELSSRDAAKSASRIRTPTSSLVQIFRVTSTYAASMSQIPVASSHRNREATASSVTWEN</sequence>
<dbReference type="EMBL" id="JAUIRO010000007">
    <property type="protein sequence ID" value="KAK0706891.1"/>
    <property type="molecule type" value="Genomic_DNA"/>
</dbReference>